<dbReference type="GO" id="GO:0015505">
    <property type="term" value="F:uracil:monoatomic cation symporter activity"/>
    <property type="evidence" value="ECO:0007669"/>
    <property type="project" value="TreeGrafter"/>
</dbReference>
<reference evidence="10 11" key="1">
    <citation type="submission" date="2020-10" db="EMBL/GenBank/DDBJ databases">
        <title>The Coptis chinensis genome and diversification of protoberbering-type alkaloids.</title>
        <authorList>
            <person name="Wang B."/>
            <person name="Shu S."/>
            <person name="Song C."/>
            <person name="Liu Y."/>
        </authorList>
    </citation>
    <scope>NUCLEOTIDE SEQUENCE [LARGE SCALE GENOMIC DNA]</scope>
    <source>
        <strain evidence="10">HL-2020</strain>
        <tissue evidence="10">Leaf</tissue>
    </source>
</reference>
<protein>
    <recommendedName>
        <fullName evidence="12">Ureide permease 1-like</fullName>
    </recommendedName>
</protein>
<feature type="transmembrane region" description="Helical" evidence="9">
    <location>
        <begin position="282"/>
        <end position="304"/>
    </location>
</feature>
<comment type="subcellular location">
    <subcellularLocation>
        <location evidence="1">Membrane</location>
        <topology evidence="1">Multi-pass membrane protein</topology>
    </subcellularLocation>
</comment>
<evidence type="ECO:0000256" key="6">
    <source>
        <dbReference type="ARBA" id="ARBA00022840"/>
    </source>
</evidence>
<dbReference type="Proteomes" id="UP000631114">
    <property type="component" value="Unassembled WGS sequence"/>
</dbReference>
<dbReference type="PANTHER" id="PTHR31081">
    <property type="entry name" value="UREIDE PERMEASE 1-RELATED-RELATED"/>
    <property type="match status" value="1"/>
</dbReference>
<accession>A0A835I6K2</accession>
<gene>
    <name evidence="10" type="ORF">IFM89_038439</name>
</gene>
<feature type="transmembrane region" description="Helical" evidence="9">
    <location>
        <begin position="382"/>
        <end position="401"/>
    </location>
</feature>
<feature type="transmembrane region" description="Helical" evidence="9">
    <location>
        <begin position="325"/>
        <end position="344"/>
    </location>
</feature>
<evidence type="ECO:0008006" key="12">
    <source>
        <dbReference type="Google" id="ProtNLM"/>
    </source>
</evidence>
<name>A0A835I6K2_9MAGN</name>
<sequence length="411" mass="44645">MYVVESKAGAIVCMLFSIIFLGTWPAVINLLERRGRHPQHTYIDDSITSLLAATIIALTLGQIGDINPDMPSFTSQLFQNNWSCVLFAMAGGVFQGLGNVSTQFSWAFVGLSATEVITSSIAVAIGTTMNYFLDERINKASILFIGVGCFLTAVFLGAAVHCSNATDNEAKLSSLPDTYTEKARVIKISGFQSVSPNKDGLKEFELGTIPIEKAKLGTAEFLIQLENRRAIKVFGKRKLLGLGIAFFAGVCFSLDSPAFNLATNDHWHMMKKGIPHLVVYNALFYFSASCSITSIVLNLSFLYHPILNLPRSSLRAYLNDWNGRGLAILSGLLCGFGNCLHFIAGQAAGYAAADSVQALPIVSTLWAIFLFGEYRRSSKRTYVLLGSMLAMFSAATGFLMGSSGHRKPMSM</sequence>
<evidence type="ECO:0000313" key="10">
    <source>
        <dbReference type="EMBL" id="KAF9612181.1"/>
    </source>
</evidence>
<dbReference type="PANTHER" id="PTHR31081:SF5">
    <property type="entry name" value="UREIDE PERMEASE 1-RELATED"/>
    <property type="match status" value="1"/>
</dbReference>
<feature type="transmembrane region" description="Helical" evidence="9">
    <location>
        <begin position="239"/>
        <end position="262"/>
    </location>
</feature>
<keyword evidence="8 9" id="KW-0472">Membrane</keyword>
<keyword evidence="4 9" id="KW-0812">Transmembrane</keyword>
<evidence type="ECO:0000256" key="7">
    <source>
        <dbReference type="ARBA" id="ARBA00022989"/>
    </source>
</evidence>
<dbReference type="AlphaFoldDB" id="A0A835I6K2"/>
<organism evidence="10 11">
    <name type="scientific">Coptis chinensis</name>
    <dbReference type="NCBI Taxonomy" id="261450"/>
    <lineage>
        <taxon>Eukaryota</taxon>
        <taxon>Viridiplantae</taxon>
        <taxon>Streptophyta</taxon>
        <taxon>Embryophyta</taxon>
        <taxon>Tracheophyta</taxon>
        <taxon>Spermatophyta</taxon>
        <taxon>Magnoliopsida</taxon>
        <taxon>Ranunculales</taxon>
        <taxon>Ranunculaceae</taxon>
        <taxon>Coptidoideae</taxon>
        <taxon>Coptis</taxon>
    </lineage>
</organism>
<evidence type="ECO:0000313" key="11">
    <source>
        <dbReference type="Proteomes" id="UP000631114"/>
    </source>
</evidence>
<dbReference type="OrthoDB" id="1910534at2759"/>
<dbReference type="GO" id="GO:0005524">
    <property type="term" value="F:ATP binding"/>
    <property type="evidence" value="ECO:0007669"/>
    <property type="project" value="UniProtKB-KW"/>
</dbReference>
<comment type="similarity">
    <text evidence="2">Belongs to the plant ureide permease (TC 2.A.7.19) family.</text>
</comment>
<evidence type="ECO:0000256" key="3">
    <source>
        <dbReference type="ARBA" id="ARBA00022448"/>
    </source>
</evidence>
<keyword evidence="5" id="KW-0547">Nucleotide-binding</keyword>
<feature type="transmembrane region" description="Helical" evidence="9">
    <location>
        <begin position="6"/>
        <end position="30"/>
    </location>
</feature>
<dbReference type="InterPro" id="IPR009834">
    <property type="entry name" value="Ureide_permease"/>
</dbReference>
<keyword evidence="7 9" id="KW-1133">Transmembrane helix</keyword>
<evidence type="ECO:0000256" key="1">
    <source>
        <dbReference type="ARBA" id="ARBA00004141"/>
    </source>
</evidence>
<feature type="transmembrane region" description="Helical" evidence="9">
    <location>
        <begin position="42"/>
        <end position="60"/>
    </location>
</feature>
<evidence type="ECO:0000256" key="5">
    <source>
        <dbReference type="ARBA" id="ARBA00022741"/>
    </source>
</evidence>
<feature type="transmembrane region" description="Helical" evidence="9">
    <location>
        <begin position="104"/>
        <end position="129"/>
    </location>
</feature>
<feature type="transmembrane region" description="Helical" evidence="9">
    <location>
        <begin position="350"/>
        <end position="370"/>
    </location>
</feature>
<feature type="transmembrane region" description="Helical" evidence="9">
    <location>
        <begin position="80"/>
        <end position="97"/>
    </location>
</feature>
<evidence type="ECO:0000256" key="2">
    <source>
        <dbReference type="ARBA" id="ARBA00005931"/>
    </source>
</evidence>
<dbReference type="EMBL" id="JADFTS010000004">
    <property type="protein sequence ID" value="KAF9612181.1"/>
    <property type="molecule type" value="Genomic_DNA"/>
</dbReference>
<keyword evidence="6" id="KW-0067">ATP-binding</keyword>
<dbReference type="GO" id="GO:0016020">
    <property type="term" value="C:membrane"/>
    <property type="evidence" value="ECO:0007669"/>
    <property type="project" value="UniProtKB-SubCell"/>
</dbReference>
<evidence type="ECO:0000256" key="8">
    <source>
        <dbReference type="ARBA" id="ARBA00023136"/>
    </source>
</evidence>
<keyword evidence="3" id="KW-0813">Transport</keyword>
<dbReference type="InterPro" id="IPR030189">
    <property type="entry name" value="UPS_plant"/>
</dbReference>
<dbReference type="GO" id="GO:0005274">
    <property type="term" value="F:allantoin:proton symporter activity"/>
    <property type="evidence" value="ECO:0007669"/>
    <property type="project" value="TreeGrafter"/>
</dbReference>
<evidence type="ECO:0000256" key="4">
    <source>
        <dbReference type="ARBA" id="ARBA00022692"/>
    </source>
</evidence>
<comment type="caution">
    <text evidence="10">The sequence shown here is derived from an EMBL/GenBank/DDBJ whole genome shotgun (WGS) entry which is preliminary data.</text>
</comment>
<proteinExistence type="inferred from homology"/>
<dbReference type="Pfam" id="PF07168">
    <property type="entry name" value="Ureide_permease"/>
    <property type="match status" value="1"/>
</dbReference>
<evidence type="ECO:0000256" key="9">
    <source>
        <dbReference type="SAM" id="Phobius"/>
    </source>
</evidence>
<feature type="transmembrane region" description="Helical" evidence="9">
    <location>
        <begin position="141"/>
        <end position="162"/>
    </location>
</feature>
<keyword evidence="11" id="KW-1185">Reference proteome</keyword>